<dbReference type="Pfam" id="PF07690">
    <property type="entry name" value="MFS_1"/>
    <property type="match status" value="1"/>
</dbReference>
<sequence length="418" mass="46005">MGPFSEIYGRSRVLQLSNLFYLAWNLGCGFAHNTTELILFRFLSGLGGSASLSVGGGVLGDVWRPEERGRAMAIYSLAPVLGPVLGPVCGGWIAERSTWRWVFWSTSIVDVLIQVSGLFFLKETFAPILLEDKAKIIREKFDAEKGKHRRVLTVYESSGHRSWQRLFRKALIRPFQMFAQEHIIQLLGIYVAFVYGIFYLFLTTMPTIFREIYHEGVGIGGLNYIALGLGLSIASQTNARVVDKIYIYFKKKNGGVGEPEFRLPSVFPGTILVPFGLLLAGWSAQQKLHWILTDIGIACIGAGLILVLQATQTYIVDAFTLHAASALAAFSFFRFIAGFGFPLFAPAMFAKLGYGKGDTILACLAIGLGCPAPVLLWKYGKRIRASSKYAHKGQMDHPLVSRAPSHPAGEKGAVKDQA</sequence>
<accession>A0A9P5YQN0</accession>
<protein>
    <submittedName>
        <fullName evidence="8">MFS general substrate transporter</fullName>
    </submittedName>
</protein>
<feature type="domain" description="Major facilitator superfamily (MFS) profile" evidence="7">
    <location>
        <begin position="1"/>
        <end position="382"/>
    </location>
</feature>
<dbReference type="GO" id="GO:0022857">
    <property type="term" value="F:transmembrane transporter activity"/>
    <property type="evidence" value="ECO:0007669"/>
    <property type="project" value="InterPro"/>
</dbReference>
<dbReference type="EMBL" id="MU155487">
    <property type="protein sequence ID" value="KAF9472904.1"/>
    <property type="molecule type" value="Genomic_DNA"/>
</dbReference>
<feature type="transmembrane region" description="Helical" evidence="6">
    <location>
        <begin position="72"/>
        <end position="93"/>
    </location>
</feature>
<dbReference type="SUPFAM" id="SSF103473">
    <property type="entry name" value="MFS general substrate transporter"/>
    <property type="match status" value="1"/>
</dbReference>
<evidence type="ECO:0000256" key="3">
    <source>
        <dbReference type="ARBA" id="ARBA00022989"/>
    </source>
</evidence>
<feature type="compositionally biased region" description="Basic and acidic residues" evidence="5">
    <location>
        <begin position="408"/>
        <end position="418"/>
    </location>
</feature>
<feature type="transmembrane region" description="Helical" evidence="6">
    <location>
        <begin position="99"/>
        <end position="121"/>
    </location>
</feature>
<evidence type="ECO:0000256" key="5">
    <source>
        <dbReference type="SAM" id="MobiDB-lite"/>
    </source>
</evidence>
<dbReference type="Proteomes" id="UP000807469">
    <property type="component" value="Unassembled WGS sequence"/>
</dbReference>
<name>A0A9P5YQN0_9AGAR</name>
<feature type="transmembrane region" description="Helical" evidence="6">
    <location>
        <begin position="359"/>
        <end position="379"/>
    </location>
</feature>
<keyword evidence="2 6" id="KW-0812">Transmembrane</keyword>
<evidence type="ECO:0000256" key="2">
    <source>
        <dbReference type="ARBA" id="ARBA00022692"/>
    </source>
</evidence>
<keyword evidence="4 6" id="KW-0472">Membrane</keyword>
<evidence type="ECO:0000313" key="9">
    <source>
        <dbReference type="Proteomes" id="UP000807469"/>
    </source>
</evidence>
<dbReference type="FunFam" id="1.20.1250.20:FF:000011">
    <property type="entry name" value="MFS multidrug transporter, putative"/>
    <property type="match status" value="1"/>
</dbReference>
<dbReference type="GO" id="GO:0016020">
    <property type="term" value="C:membrane"/>
    <property type="evidence" value="ECO:0007669"/>
    <property type="project" value="UniProtKB-SubCell"/>
</dbReference>
<keyword evidence="3 6" id="KW-1133">Transmembrane helix</keyword>
<evidence type="ECO:0000256" key="4">
    <source>
        <dbReference type="ARBA" id="ARBA00023136"/>
    </source>
</evidence>
<evidence type="ECO:0000313" key="8">
    <source>
        <dbReference type="EMBL" id="KAF9472904.1"/>
    </source>
</evidence>
<dbReference type="Gene3D" id="1.20.1250.20">
    <property type="entry name" value="MFS general substrate transporter like domains"/>
    <property type="match status" value="1"/>
</dbReference>
<dbReference type="PANTHER" id="PTHR23502:SF60">
    <property type="entry name" value="MAJOR FACILITATOR SUPERFAMILY (MFS) PROFILE DOMAIN-CONTAINING PROTEIN-RELATED"/>
    <property type="match status" value="1"/>
</dbReference>
<comment type="subcellular location">
    <subcellularLocation>
        <location evidence="1">Membrane</location>
        <topology evidence="1">Multi-pass membrane protein</topology>
    </subcellularLocation>
</comment>
<feature type="transmembrane region" description="Helical" evidence="6">
    <location>
        <begin position="288"/>
        <end position="307"/>
    </location>
</feature>
<reference evidence="8" key="1">
    <citation type="submission" date="2020-11" db="EMBL/GenBank/DDBJ databases">
        <authorList>
            <consortium name="DOE Joint Genome Institute"/>
            <person name="Ahrendt S."/>
            <person name="Riley R."/>
            <person name="Andreopoulos W."/>
            <person name="Labutti K."/>
            <person name="Pangilinan J."/>
            <person name="Ruiz-Duenas F.J."/>
            <person name="Barrasa J.M."/>
            <person name="Sanchez-Garcia M."/>
            <person name="Camarero S."/>
            <person name="Miyauchi S."/>
            <person name="Serrano A."/>
            <person name="Linde D."/>
            <person name="Babiker R."/>
            <person name="Drula E."/>
            <person name="Ayuso-Fernandez I."/>
            <person name="Pacheco R."/>
            <person name="Padilla G."/>
            <person name="Ferreira P."/>
            <person name="Barriuso J."/>
            <person name="Kellner H."/>
            <person name="Castanera R."/>
            <person name="Alfaro M."/>
            <person name="Ramirez L."/>
            <person name="Pisabarro A.G."/>
            <person name="Kuo A."/>
            <person name="Tritt A."/>
            <person name="Lipzen A."/>
            <person name="He G."/>
            <person name="Yan M."/>
            <person name="Ng V."/>
            <person name="Cullen D."/>
            <person name="Martin F."/>
            <person name="Rosso M.-N."/>
            <person name="Henrissat B."/>
            <person name="Hibbett D."/>
            <person name="Martinez A.T."/>
            <person name="Grigoriev I.V."/>
        </authorList>
    </citation>
    <scope>NUCLEOTIDE SEQUENCE</scope>
    <source>
        <strain evidence="8">CIRM-BRFM 674</strain>
    </source>
</reference>
<dbReference type="AlphaFoldDB" id="A0A9P5YQN0"/>
<dbReference type="InterPro" id="IPR011701">
    <property type="entry name" value="MFS"/>
</dbReference>
<dbReference type="InterPro" id="IPR020846">
    <property type="entry name" value="MFS_dom"/>
</dbReference>
<dbReference type="CDD" id="cd17323">
    <property type="entry name" value="MFS_Tpo1_MDR_like"/>
    <property type="match status" value="1"/>
</dbReference>
<feature type="transmembrane region" description="Helical" evidence="6">
    <location>
        <begin position="222"/>
        <end position="242"/>
    </location>
</feature>
<dbReference type="PROSITE" id="PS50850">
    <property type="entry name" value="MFS"/>
    <property type="match status" value="1"/>
</dbReference>
<feature type="transmembrane region" description="Helical" evidence="6">
    <location>
        <begin position="183"/>
        <end position="202"/>
    </location>
</feature>
<proteinExistence type="predicted"/>
<organism evidence="8 9">
    <name type="scientific">Pholiota conissans</name>
    <dbReference type="NCBI Taxonomy" id="109636"/>
    <lineage>
        <taxon>Eukaryota</taxon>
        <taxon>Fungi</taxon>
        <taxon>Dikarya</taxon>
        <taxon>Basidiomycota</taxon>
        <taxon>Agaricomycotina</taxon>
        <taxon>Agaricomycetes</taxon>
        <taxon>Agaricomycetidae</taxon>
        <taxon>Agaricales</taxon>
        <taxon>Agaricineae</taxon>
        <taxon>Strophariaceae</taxon>
        <taxon>Pholiota</taxon>
    </lineage>
</organism>
<feature type="transmembrane region" description="Helical" evidence="6">
    <location>
        <begin position="319"/>
        <end position="339"/>
    </location>
</feature>
<keyword evidence="9" id="KW-1185">Reference proteome</keyword>
<dbReference type="PANTHER" id="PTHR23502">
    <property type="entry name" value="MAJOR FACILITATOR SUPERFAMILY"/>
    <property type="match status" value="1"/>
</dbReference>
<gene>
    <name evidence="8" type="ORF">BDN70DRAFT_997926</name>
</gene>
<evidence type="ECO:0000256" key="6">
    <source>
        <dbReference type="SAM" id="Phobius"/>
    </source>
</evidence>
<comment type="caution">
    <text evidence="8">The sequence shown here is derived from an EMBL/GenBank/DDBJ whole genome shotgun (WGS) entry which is preliminary data.</text>
</comment>
<evidence type="ECO:0000256" key="1">
    <source>
        <dbReference type="ARBA" id="ARBA00004141"/>
    </source>
</evidence>
<dbReference type="InterPro" id="IPR036259">
    <property type="entry name" value="MFS_trans_sf"/>
</dbReference>
<evidence type="ECO:0000259" key="7">
    <source>
        <dbReference type="PROSITE" id="PS50850"/>
    </source>
</evidence>
<feature type="transmembrane region" description="Helical" evidence="6">
    <location>
        <begin position="38"/>
        <end position="60"/>
    </location>
</feature>
<dbReference type="OrthoDB" id="6770063at2759"/>
<feature type="transmembrane region" description="Helical" evidence="6">
    <location>
        <begin position="263"/>
        <end position="282"/>
    </location>
</feature>
<feature type="region of interest" description="Disordered" evidence="5">
    <location>
        <begin position="394"/>
        <end position="418"/>
    </location>
</feature>